<organism evidence="2 3">
    <name type="scientific">Friedmanniomyces simplex</name>
    <dbReference type="NCBI Taxonomy" id="329884"/>
    <lineage>
        <taxon>Eukaryota</taxon>
        <taxon>Fungi</taxon>
        <taxon>Dikarya</taxon>
        <taxon>Ascomycota</taxon>
        <taxon>Pezizomycotina</taxon>
        <taxon>Dothideomycetes</taxon>
        <taxon>Dothideomycetidae</taxon>
        <taxon>Mycosphaerellales</taxon>
        <taxon>Teratosphaeriaceae</taxon>
        <taxon>Friedmanniomyces</taxon>
    </lineage>
</organism>
<feature type="region of interest" description="Disordered" evidence="1">
    <location>
        <begin position="310"/>
        <end position="333"/>
    </location>
</feature>
<feature type="compositionally biased region" description="Polar residues" evidence="1">
    <location>
        <begin position="353"/>
        <end position="368"/>
    </location>
</feature>
<feature type="region of interest" description="Disordered" evidence="1">
    <location>
        <begin position="497"/>
        <end position="521"/>
    </location>
</feature>
<accession>A0A4U0WX25</accession>
<keyword evidence="3" id="KW-1185">Reference proteome</keyword>
<evidence type="ECO:0000313" key="3">
    <source>
        <dbReference type="Proteomes" id="UP000309340"/>
    </source>
</evidence>
<dbReference type="Proteomes" id="UP000309340">
    <property type="component" value="Unassembled WGS sequence"/>
</dbReference>
<evidence type="ECO:0000256" key="1">
    <source>
        <dbReference type="SAM" id="MobiDB-lite"/>
    </source>
</evidence>
<reference evidence="2 3" key="1">
    <citation type="submission" date="2017-03" db="EMBL/GenBank/DDBJ databases">
        <title>Genomes of endolithic fungi from Antarctica.</title>
        <authorList>
            <person name="Coleine C."/>
            <person name="Masonjones S."/>
            <person name="Stajich J.E."/>
        </authorList>
    </citation>
    <scope>NUCLEOTIDE SEQUENCE [LARGE SCALE GENOMIC DNA]</scope>
    <source>
        <strain evidence="2 3">CCFEE 5184</strain>
    </source>
</reference>
<feature type="compositionally biased region" description="Basic and acidic residues" evidence="1">
    <location>
        <begin position="35"/>
        <end position="49"/>
    </location>
</feature>
<proteinExistence type="predicted"/>
<name>A0A4U0WX25_9PEZI</name>
<evidence type="ECO:0000313" key="2">
    <source>
        <dbReference type="EMBL" id="TKA68312.1"/>
    </source>
</evidence>
<dbReference type="AlphaFoldDB" id="A0A4U0WX25"/>
<feature type="region of interest" description="Disordered" evidence="1">
    <location>
        <begin position="348"/>
        <end position="397"/>
    </location>
</feature>
<protein>
    <submittedName>
        <fullName evidence="2">Uncharacterized protein</fullName>
    </submittedName>
</protein>
<gene>
    <name evidence="2" type="ORF">B0A55_08609</name>
</gene>
<feature type="compositionally biased region" description="Basic and acidic residues" evidence="1">
    <location>
        <begin position="14"/>
        <end position="24"/>
    </location>
</feature>
<dbReference type="EMBL" id="NAJQ01000517">
    <property type="protein sequence ID" value="TKA68312.1"/>
    <property type="molecule type" value="Genomic_DNA"/>
</dbReference>
<comment type="caution">
    <text evidence="2">The sequence shown here is derived from an EMBL/GenBank/DDBJ whole genome shotgun (WGS) entry which is preliminary data.</text>
</comment>
<feature type="region of interest" description="Disordered" evidence="1">
    <location>
        <begin position="1"/>
        <end position="75"/>
    </location>
</feature>
<dbReference type="OrthoDB" id="3867833at2759"/>
<feature type="region of interest" description="Disordered" evidence="1">
    <location>
        <begin position="146"/>
        <end position="165"/>
    </location>
</feature>
<sequence>MDITIRVRSSAPDLRSREGQEPARQHGTRAPGGRRAPERLATVREEVEKPAAISRAVQKPAGRPAPDPRPADAEVNAGLASQIDRMIARRRIEYGVDAVLPSPAPRASVKPAYSAPGPLPGYIASGRQPLVQLSPPRHASGMPAYLSSGPSPAHPAAVESSARPPPRNAVVFDPVLGRQVRMGTLLANLPPKADHSQSWTPARGPLMGHVARPDPTAMPPRRGDVGNGGIVPAYGFTHVEGRWLDAPKRKKVLLAKGPIWCNGSGRSGVRVECPGVEKKAGVPALAASPAQVPSAGVGSAAVTQHEAVGRLGEQRHSKGSSASLPSPKVDSPMATKVDYESAFGGARRPLRFRQSSARQASTAGISGPSNPPRAPVAGPSAPSRRGDSGSSVAARRTPSLEEAYDRLQRLEAACQRFEGVMFHVRSDLAAQLCGCCNRRRALWAETERLHQRAALLLAHTSRGASQAACSDTALHELCEKIGGLEREVEDAGVALRISSEGPEEVDEARSPTLTKAPGVPQ</sequence>